<dbReference type="InterPro" id="IPR020904">
    <property type="entry name" value="Sc_DH/Rdtase_CS"/>
</dbReference>
<dbReference type="PROSITE" id="PS00061">
    <property type="entry name" value="ADH_SHORT"/>
    <property type="match status" value="1"/>
</dbReference>
<accession>A0A316Z315</accession>
<dbReference type="PANTHER" id="PTHR43008">
    <property type="entry name" value="BENZIL REDUCTASE"/>
    <property type="match status" value="1"/>
</dbReference>
<evidence type="ECO:0000256" key="4">
    <source>
        <dbReference type="RuleBase" id="RU000363"/>
    </source>
</evidence>
<dbReference type="PRINTS" id="PR00081">
    <property type="entry name" value="GDHRDH"/>
</dbReference>
<name>A0A316Z315_9BASI</name>
<sequence length="276" mass="28810">MPSSLPVVLLTGASRGLGLATATLLLRGTSRLPRAHVVAISRSKPDELAALEKEYSGSSDDSPALLVVQGDVTDAKTNQKAVDGAVEKWGRLDALILNAGVVKFARLADADPASFAEQLNINLVSLVTTLHAAAPHLRESPSGTGKVVLVSSGAAVGQYAGWGPYCAGKAGMNALARVLAVEEPKLAVWAVRPGVVATDMQADIRANGAESMGEQHSKFIKLHADNQLLAPEDPGHVLAALAVRGTRDEPKDKEGKGAGSIGAFLDWSELSDYRRP</sequence>
<keyword evidence="7" id="KW-1185">Reference proteome</keyword>
<keyword evidence="3" id="KW-0560">Oxidoreductase</keyword>
<evidence type="ECO:0000313" key="6">
    <source>
        <dbReference type="EMBL" id="PWN94573.1"/>
    </source>
</evidence>
<dbReference type="AlphaFoldDB" id="A0A316Z315"/>
<dbReference type="EMBL" id="KZ819311">
    <property type="protein sequence ID" value="PWN94573.1"/>
    <property type="molecule type" value="Genomic_DNA"/>
</dbReference>
<reference evidence="6 7" key="1">
    <citation type="journal article" date="2018" name="Mol. Biol. Evol.">
        <title>Broad Genomic Sampling Reveals a Smut Pathogenic Ancestry of the Fungal Clade Ustilaginomycotina.</title>
        <authorList>
            <person name="Kijpornyongpan T."/>
            <person name="Mondo S.J."/>
            <person name="Barry K."/>
            <person name="Sandor L."/>
            <person name="Lee J."/>
            <person name="Lipzen A."/>
            <person name="Pangilinan J."/>
            <person name="LaButti K."/>
            <person name="Hainaut M."/>
            <person name="Henrissat B."/>
            <person name="Grigoriev I.V."/>
            <person name="Spatafora J.W."/>
            <person name="Aime M.C."/>
        </authorList>
    </citation>
    <scope>NUCLEOTIDE SEQUENCE [LARGE SCALE GENOMIC DNA]</scope>
    <source>
        <strain evidence="6 7">MCA 4186</strain>
    </source>
</reference>
<dbReference type="GeneID" id="37267967"/>
<keyword evidence="2" id="KW-0521">NADP</keyword>
<evidence type="ECO:0000256" key="2">
    <source>
        <dbReference type="ARBA" id="ARBA00022857"/>
    </source>
</evidence>
<dbReference type="GO" id="GO:0016616">
    <property type="term" value="F:oxidoreductase activity, acting on the CH-OH group of donors, NAD or NADP as acceptor"/>
    <property type="evidence" value="ECO:0007669"/>
    <property type="project" value="UniProtKB-ARBA"/>
</dbReference>
<evidence type="ECO:0000259" key="5">
    <source>
        <dbReference type="SMART" id="SM00822"/>
    </source>
</evidence>
<dbReference type="SMART" id="SM00822">
    <property type="entry name" value="PKS_KR"/>
    <property type="match status" value="1"/>
</dbReference>
<dbReference type="RefSeq" id="XP_025594852.1">
    <property type="nucleotide sequence ID" value="XM_025740421.1"/>
</dbReference>
<protein>
    <submittedName>
        <fullName evidence="6">NAD(P)-binding protein</fullName>
    </submittedName>
</protein>
<dbReference type="Pfam" id="PF00106">
    <property type="entry name" value="adh_short"/>
    <property type="match status" value="1"/>
</dbReference>
<proteinExistence type="inferred from homology"/>
<dbReference type="InterPro" id="IPR036291">
    <property type="entry name" value="NAD(P)-bd_dom_sf"/>
</dbReference>
<dbReference type="OrthoDB" id="9876299at2759"/>
<feature type="domain" description="Ketoreductase" evidence="5">
    <location>
        <begin position="6"/>
        <end position="194"/>
    </location>
</feature>
<dbReference type="PANTHER" id="PTHR43008:SF8">
    <property type="entry name" value="BENZIL REDUCTASE ((S)-BENZOIN FORMING) IRC24"/>
    <property type="match status" value="1"/>
</dbReference>
<dbReference type="Proteomes" id="UP000245946">
    <property type="component" value="Unassembled WGS sequence"/>
</dbReference>
<dbReference type="GO" id="GO:0050664">
    <property type="term" value="F:oxidoreductase activity, acting on NAD(P)H, oxygen as acceptor"/>
    <property type="evidence" value="ECO:0007669"/>
    <property type="project" value="TreeGrafter"/>
</dbReference>
<dbReference type="InterPro" id="IPR057326">
    <property type="entry name" value="KR_dom"/>
</dbReference>
<comment type="similarity">
    <text evidence="1 4">Belongs to the short-chain dehydrogenases/reductases (SDR) family.</text>
</comment>
<dbReference type="Gene3D" id="3.40.50.720">
    <property type="entry name" value="NAD(P)-binding Rossmann-like Domain"/>
    <property type="match status" value="1"/>
</dbReference>
<dbReference type="STRING" id="58919.A0A316Z315"/>
<dbReference type="SUPFAM" id="SSF51735">
    <property type="entry name" value="NAD(P)-binding Rossmann-fold domains"/>
    <property type="match status" value="1"/>
</dbReference>
<evidence type="ECO:0000313" key="7">
    <source>
        <dbReference type="Proteomes" id="UP000245946"/>
    </source>
</evidence>
<organism evidence="6 7">
    <name type="scientific">Tilletiopsis washingtonensis</name>
    <dbReference type="NCBI Taxonomy" id="58919"/>
    <lineage>
        <taxon>Eukaryota</taxon>
        <taxon>Fungi</taxon>
        <taxon>Dikarya</taxon>
        <taxon>Basidiomycota</taxon>
        <taxon>Ustilaginomycotina</taxon>
        <taxon>Exobasidiomycetes</taxon>
        <taxon>Entylomatales</taxon>
        <taxon>Entylomatales incertae sedis</taxon>
        <taxon>Tilletiopsis</taxon>
    </lineage>
</organism>
<gene>
    <name evidence="6" type="ORF">FA09DRAFT_302931</name>
</gene>
<dbReference type="PRINTS" id="PR00080">
    <property type="entry name" value="SDRFAMILY"/>
</dbReference>
<evidence type="ECO:0000256" key="3">
    <source>
        <dbReference type="ARBA" id="ARBA00023002"/>
    </source>
</evidence>
<dbReference type="InterPro" id="IPR002347">
    <property type="entry name" value="SDR_fam"/>
</dbReference>
<evidence type="ECO:0000256" key="1">
    <source>
        <dbReference type="ARBA" id="ARBA00006484"/>
    </source>
</evidence>